<name>A0ABW2YJ88_9GAMM</name>
<protein>
    <submittedName>
        <fullName evidence="1">SOUL family heme-binding protein</fullName>
    </submittedName>
</protein>
<dbReference type="InterPro" id="IPR006917">
    <property type="entry name" value="SOUL_heme-bd"/>
</dbReference>
<dbReference type="SUPFAM" id="SSF55136">
    <property type="entry name" value="Probable bacterial effector-binding domain"/>
    <property type="match status" value="1"/>
</dbReference>
<gene>
    <name evidence="1" type="ORF">ACFQ0E_15175</name>
</gene>
<organism evidence="1 2">
    <name type="scientific">Lysobacter brunescens</name>
    <dbReference type="NCBI Taxonomy" id="262323"/>
    <lineage>
        <taxon>Bacteria</taxon>
        <taxon>Pseudomonadati</taxon>
        <taxon>Pseudomonadota</taxon>
        <taxon>Gammaproteobacteria</taxon>
        <taxon>Lysobacterales</taxon>
        <taxon>Lysobacteraceae</taxon>
        <taxon>Lysobacter</taxon>
    </lineage>
</organism>
<proteinExistence type="predicted"/>
<dbReference type="Gene3D" id="3.20.80.10">
    <property type="entry name" value="Regulatory factor, effector binding domain"/>
    <property type="match status" value="1"/>
</dbReference>
<evidence type="ECO:0000313" key="1">
    <source>
        <dbReference type="EMBL" id="MFD0726938.1"/>
    </source>
</evidence>
<dbReference type="Proteomes" id="UP001597110">
    <property type="component" value="Unassembled WGS sequence"/>
</dbReference>
<dbReference type="PANTHER" id="PTHR11220">
    <property type="entry name" value="HEME-BINDING PROTEIN-RELATED"/>
    <property type="match status" value="1"/>
</dbReference>
<comment type="caution">
    <text evidence="1">The sequence shown here is derived from an EMBL/GenBank/DDBJ whole genome shotgun (WGS) entry which is preliminary data.</text>
</comment>
<sequence>MRQRSSIGRILERIALRLRIHPVKTFAFASAASILLLLTGNVAMATEEPPFTLVVDEDAFQVRQYPPLVVAETEVKGTRDDASSAGFRILADYIFGKNTRRERIAMTAAVSQSPPTGEKIAMTAPVSQTGVAGAWIVRFTMPAGYTLDTLPTPNDPRVELRVTPAARFAVIRFTGWANNRDFERKRVELERWMAQRNLKATGPAVLAQYNPPWTLGPLRRNEVMLPVEGSPTR</sequence>
<dbReference type="RefSeq" id="WP_386825220.1">
    <property type="nucleotide sequence ID" value="NZ_JBHTIF010000003.1"/>
</dbReference>
<dbReference type="InterPro" id="IPR011256">
    <property type="entry name" value="Reg_factor_effector_dom_sf"/>
</dbReference>
<accession>A0ABW2YJ88</accession>
<evidence type="ECO:0000313" key="2">
    <source>
        <dbReference type="Proteomes" id="UP001597110"/>
    </source>
</evidence>
<dbReference type="PANTHER" id="PTHR11220:SF58">
    <property type="entry name" value="SOUL HEME-BINDING FAMILY PROTEIN"/>
    <property type="match status" value="1"/>
</dbReference>
<keyword evidence="2" id="KW-1185">Reference proteome</keyword>
<dbReference type="Pfam" id="PF04832">
    <property type="entry name" value="SOUL"/>
    <property type="match status" value="1"/>
</dbReference>
<dbReference type="EMBL" id="JBHTIF010000003">
    <property type="protein sequence ID" value="MFD0726938.1"/>
    <property type="molecule type" value="Genomic_DNA"/>
</dbReference>
<reference evidence="2" key="1">
    <citation type="journal article" date="2019" name="Int. J. Syst. Evol. Microbiol.">
        <title>The Global Catalogue of Microorganisms (GCM) 10K type strain sequencing project: providing services to taxonomists for standard genome sequencing and annotation.</title>
        <authorList>
            <consortium name="The Broad Institute Genomics Platform"/>
            <consortium name="The Broad Institute Genome Sequencing Center for Infectious Disease"/>
            <person name="Wu L."/>
            <person name="Ma J."/>
        </authorList>
    </citation>
    <scope>NUCLEOTIDE SEQUENCE [LARGE SCALE GENOMIC DNA]</scope>
    <source>
        <strain evidence="2">CCUG 55585</strain>
    </source>
</reference>